<dbReference type="EMBL" id="PCTS01000019">
    <property type="protein sequence ID" value="PIP86560.1"/>
    <property type="molecule type" value="Genomic_DNA"/>
</dbReference>
<comment type="caution">
    <text evidence="3">The sequence shown here is derived from an EMBL/GenBank/DDBJ whole genome shotgun (WGS) entry which is preliminary data.</text>
</comment>
<evidence type="ECO:0000256" key="1">
    <source>
        <dbReference type="SAM" id="Phobius"/>
    </source>
</evidence>
<dbReference type="SUPFAM" id="SSF53649">
    <property type="entry name" value="Alkaline phosphatase-like"/>
    <property type="match status" value="1"/>
</dbReference>
<dbReference type="AlphaFoldDB" id="A0A2H0DY90"/>
<sequence>MKEKIHLIHPFLLALSPAVFLWSQNFGEVPLREVFPVLFFLLLLYVVAWFFWKIFFSDLQKRAIITSFSLVIVLLFNYVYNIFFDNTVLHLRFRWSFIVIFLILISFIYFLKKSKIDFSHLNKIISIAAGVFILISLAQVSYGYYGIYTSNNKNLYLDTKNNEEVTELRDIYYIILDGYSSSNVIKNVLGFEEIENFTFFLENNGFYIADESLSNYPETLLSLPSSLNMLYLDEPNADRKHFSMAENHKVKDILKSYGYKYIHLGADAFTYFNRYADRNINIGFFSPYQSLMWHNTIFKPIQDITGARIERLAEKFGFLDTRKTQWQREKYKLEKLSELPEEKGPIFAFAHFLLPKGINVFDKDGRYLTEKEAKQNGSIKGYLNQVQYINTGIEKVVNDILRKSDNEPIIIIQGDHGFPFYDNLDIIDNFADPARARELVVPGKYSFPILNAYYFPDGGDSLLYDSMTPVNTFRILFNHYFEQDLELLEDISYTVDSDDETEFIVWDK</sequence>
<feature type="transmembrane region" description="Helical" evidence="1">
    <location>
        <begin position="63"/>
        <end position="83"/>
    </location>
</feature>
<evidence type="ECO:0000313" key="4">
    <source>
        <dbReference type="Proteomes" id="UP000231276"/>
    </source>
</evidence>
<gene>
    <name evidence="3" type="ORF">COW82_01335</name>
</gene>
<dbReference type="Gene3D" id="3.40.720.10">
    <property type="entry name" value="Alkaline Phosphatase, subunit A"/>
    <property type="match status" value="1"/>
</dbReference>
<dbReference type="InterPro" id="IPR017850">
    <property type="entry name" value="Alkaline_phosphatase_core_sf"/>
</dbReference>
<feature type="domain" description="Sulfatase N-terminal" evidence="2">
    <location>
        <begin position="203"/>
        <end position="473"/>
    </location>
</feature>
<reference evidence="3 4" key="1">
    <citation type="submission" date="2017-09" db="EMBL/GenBank/DDBJ databases">
        <title>Depth-based differentiation of microbial function through sediment-hosted aquifers and enrichment of novel symbionts in the deep terrestrial subsurface.</title>
        <authorList>
            <person name="Probst A.J."/>
            <person name="Ladd B."/>
            <person name="Jarett J.K."/>
            <person name="Geller-Mcgrath D.E."/>
            <person name="Sieber C.M."/>
            <person name="Emerson J.B."/>
            <person name="Anantharaman K."/>
            <person name="Thomas B.C."/>
            <person name="Malmstrom R."/>
            <person name="Stieglmeier M."/>
            <person name="Klingl A."/>
            <person name="Woyke T."/>
            <person name="Ryan C.M."/>
            <person name="Banfield J.F."/>
        </authorList>
    </citation>
    <scope>NUCLEOTIDE SEQUENCE [LARGE SCALE GENOMIC DNA]</scope>
    <source>
        <strain evidence="3">CG22_combo_CG10-13_8_21_14_all_43_18</strain>
    </source>
</reference>
<accession>A0A2H0DY90</accession>
<dbReference type="Pfam" id="PF00884">
    <property type="entry name" value="Sulfatase"/>
    <property type="match status" value="1"/>
</dbReference>
<feature type="transmembrane region" description="Helical" evidence="1">
    <location>
        <begin position="37"/>
        <end position="56"/>
    </location>
</feature>
<feature type="transmembrane region" description="Helical" evidence="1">
    <location>
        <begin position="95"/>
        <end position="112"/>
    </location>
</feature>
<evidence type="ECO:0000259" key="2">
    <source>
        <dbReference type="Pfam" id="PF00884"/>
    </source>
</evidence>
<name>A0A2H0DY90_9BACT</name>
<keyword evidence="1" id="KW-0472">Membrane</keyword>
<organism evidence="3 4">
    <name type="scientific">Candidatus Campbellbacteria bacterium CG22_combo_CG10-13_8_21_14_all_43_18</name>
    <dbReference type="NCBI Taxonomy" id="1974530"/>
    <lineage>
        <taxon>Bacteria</taxon>
        <taxon>Candidatus Campbelliibacteriota</taxon>
    </lineage>
</organism>
<proteinExistence type="predicted"/>
<keyword evidence="1" id="KW-0812">Transmembrane</keyword>
<keyword evidence="1" id="KW-1133">Transmembrane helix</keyword>
<dbReference type="InterPro" id="IPR000917">
    <property type="entry name" value="Sulfatase_N"/>
</dbReference>
<feature type="transmembrane region" description="Helical" evidence="1">
    <location>
        <begin position="124"/>
        <end position="145"/>
    </location>
</feature>
<evidence type="ECO:0000313" key="3">
    <source>
        <dbReference type="EMBL" id="PIP86560.1"/>
    </source>
</evidence>
<dbReference type="Proteomes" id="UP000231276">
    <property type="component" value="Unassembled WGS sequence"/>
</dbReference>
<protein>
    <recommendedName>
        <fullName evidence="2">Sulfatase N-terminal domain-containing protein</fullName>
    </recommendedName>
</protein>